<dbReference type="AlphaFoldDB" id="A0A2D3L6B2"/>
<reference evidence="2 4" key="1">
    <citation type="submission" date="2017-11" db="EMBL/GenBank/DDBJ databases">
        <title>Genome sequencing of Prevotella intermedia KCOM 2832.</title>
        <authorList>
            <person name="Kook J.-K."/>
            <person name="Park S.-N."/>
            <person name="Lim Y.K."/>
        </authorList>
    </citation>
    <scope>NUCLEOTIDE SEQUENCE [LARGE SCALE GENOMIC DNA]</scope>
    <source>
        <strain evidence="2 4">KCOM 2832</strain>
    </source>
</reference>
<protein>
    <submittedName>
        <fullName evidence="1">Uncharacterized protein</fullName>
    </submittedName>
</protein>
<dbReference type="Proteomes" id="UP000229884">
    <property type="component" value="Unassembled WGS sequence"/>
</dbReference>
<organism evidence="1 3">
    <name type="scientific">Prevotella intermedia</name>
    <dbReference type="NCBI Taxonomy" id="28131"/>
    <lineage>
        <taxon>Bacteria</taxon>
        <taxon>Pseudomonadati</taxon>
        <taxon>Bacteroidota</taxon>
        <taxon>Bacteroidia</taxon>
        <taxon>Bacteroidales</taxon>
        <taxon>Prevotellaceae</taxon>
        <taxon>Prevotella</taxon>
    </lineage>
</organism>
<dbReference type="EMBL" id="CP024723">
    <property type="protein sequence ID" value="ATV26105.1"/>
    <property type="molecule type" value="Genomic_DNA"/>
</dbReference>
<dbReference type="Proteomes" id="UP000229630">
    <property type="component" value="Chromosome 1"/>
</dbReference>
<evidence type="ECO:0000313" key="3">
    <source>
        <dbReference type="Proteomes" id="UP000229630"/>
    </source>
</evidence>
<proteinExistence type="predicted"/>
<reference evidence="1 3" key="2">
    <citation type="submission" date="2017-11" db="EMBL/GenBank/DDBJ databases">
        <title>Genome sequencing of Prevotella intermedia KCOM 2837.</title>
        <authorList>
            <person name="Kook J.-K."/>
            <person name="Park S.-N."/>
            <person name="Lim Y.K."/>
        </authorList>
    </citation>
    <scope>NUCLEOTIDE SEQUENCE [LARGE SCALE GENOMIC DNA]</scope>
    <source>
        <strain evidence="1 3">KCOM 2837</strain>
    </source>
</reference>
<evidence type="ECO:0000313" key="2">
    <source>
        <dbReference type="EMBL" id="PJI27871.1"/>
    </source>
</evidence>
<dbReference type="EMBL" id="PENG01000001">
    <property type="protein sequence ID" value="PJI27871.1"/>
    <property type="molecule type" value="Genomic_DNA"/>
</dbReference>
<evidence type="ECO:0000313" key="1">
    <source>
        <dbReference type="EMBL" id="ATV26105.1"/>
    </source>
</evidence>
<name>A0A2D3L6B2_PREIN</name>
<accession>A0A2D3L6B2</accession>
<sequence length="332" mass="38128">MTSCSNSVQELTAQIAMDSLVKKTPVEGANFYMKMRSDYKFMDKLYADSIVPILHTCNYFELKEICLIIKDTPNAKNVYALYLTAKEQIAKSIYSEIEKKCQLEIKTFEELILPAIRLEMDSTLEDNVKSVFSKYAGGFLNYRKMYFLLGRNQKDFKKLFWDKLDTTLYKNHINQHIQAYLDTLFIKQNLFSNDIINKKIAQKQIMTQPTLRIGLSKSTMKHIKKYTTGQVDEIIQEAFKDYVAPLAIGAAIGGAGVVYKLYDVGNDIYDVAITIKDIKEAKVDADDMVIYVCTHDLSYQIDNFYLKDCSKIAKKLIVNSNNQLYNAILNNL</sequence>
<gene>
    <name evidence="2" type="ORF">CTM58_07190</name>
    <name evidence="1" type="ORF">CTM62_04870</name>
</gene>
<evidence type="ECO:0000313" key="4">
    <source>
        <dbReference type="Proteomes" id="UP000229884"/>
    </source>
</evidence>